<reference evidence="1" key="1">
    <citation type="journal article" date="2020" name="Stud. Mycol.">
        <title>101 Dothideomycetes genomes: a test case for predicting lifestyles and emergence of pathogens.</title>
        <authorList>
            <person name="Haridas S."/>
            <person name="Albert R."/>
            <person name="Binder M."/>
            <person name="Bloem J."/>
            <person name="Labutti K."/>
            <person name="Salamov A."/>
            <person name="Andreopoulos B."/>
            <person name="Baker S."/>
            <person name="Barry K."/>
            <person name="Bills G."/>
            <person name="Bluhm B."/>
            <person name="Cannon C."/>
            <person name="Castanera R."/>
            <person name="Culley D."/>
            <person name="Daum C."/>
            <person name="Ezra D."/>
            <person name="Gonzalez J."/>
            <person name="Henrissat B."/>
            <person name="Kuo A."/>
            <person name="Liang C."/>
            <person name="Lipzen A."/>
            <person name="Lutzoni F."/>
            <person name="Magnuson J."/>
            <person name="Mondo S."/>
            <person name="Nolan M."/>
            <person name="Ohm R."/>
            <person name="Pangilinan J."/>
            <person name="Park H.-J."/>
            <person name="Ramirez L."/>
            <person name="Alfaro M."/>
            <person name="Sun H."/>
            <person name="Tritt A."/>
            <person name="Yoshinaga Y."/>
            <person name="Zwiers L.-H."/>
            <person name="Turgeon B."/>
            <person name="Goodwin S."/>
            <person name="Spatafora J."/>
            <person name="Crous P."/>
            <person name="Grigoriev I."/>
        </authorList>
    </citation>
    <scope>NUCLEOTIDE SEQUENCE</scope>
    <source>
        <strain evidence="1">ATCC 200398</strain>
    </source>
</reference>
<comment type="caution">
    <text evidence="1">The sequence shown here is derived from an EMBL/GenBank/DDBJ whole genome shotgun (WGS) entry which is preliminary data.</text>
</comment>
<gene>
    <name evidence="1" type="ORF">BDR25DRAFT_300389</name>
</gene>
<dbReference type="Proteomes" id="UP000799755">
    <property type="component" value="Unassembled WGS sequence"/>
</dbReference>
<evidence type="ECO:0000313" key="2">
    <source>
        <dbReference type="Proteomes" id="UP000799755"/>
    </source>
</evidence>
<sequence>MDAPEYIILPHTPSAQDYHDLRKIANLTPPPMEAVSKALANSFVCFSAFERKDMLDDTTPSPGQHVIAMGRLLGDGALFLQLCDIAVHPDHQRKGLGKRIMKEVINYVDKNAPHAYVSLIAEPLGQKLYSQFGFEDVKPSAGMYRCLRIQNNPEFKRMREAKGEAMIRGTGQRS</sequence>
<dbReference type="EMBL" id="MU003494">
    <property type="protein sequence ID" value="KAF2476346.1"/>
    <property type="molecule type" value="Genomic_DNA"/>
</dbReference>
<organism evidence="1 2">
    <name type="scientific">Lindgomyces ingoldianus</name>
    <dbReference type="NCBI Taxonomy" id="673940"/>
    <lineage>
        <taxon>Eukaryota</taxon>
        <taxon>Fungi</taxon>
        <taxon>Dikarya</taxon>
        <taxon>Ascomycota</taxon>
        <taxon>Pezizomycotina</taxon>
        <taxon>Dothideomycetes</taxon>
        <taxon>Pleosporomycetidae</taxon>
        <taxon>Pleosporales</taxon>
        <taxon>Lindgomycetaceae</taxon>
        <taxon>Lindgomyces</taxon>
    </lineage>
</organism>
<protein>
    <submittedName>
        <fullName evidence="1">Acyl-CoA N-acyltransferase</fullName>
    </submittedName>
</protein>
<keyword evidence="2" id="KW-1185">Reference proteome</keyword>
<accession>A0ACB6RCZ3</accession>
<name>A0ACB6RCZ3_9PLEO</name>
<proteinExistence type="predicted"/>
<evidence type="ECO:0000313" key="1">
    <source>
        <dbReference type="EMBL" id="KAF2476346.1"/>
    </source>
</evidence>